<dbReference type="EMBL" id="CP089285">
    <property type="protein sequence ID" value="UTO56401.1"/>
    <property type="molecule type" value="Genomic_DNA"/>
</dbReference>
<dbReference type="GO" id="GO:0015562">
    <property type="term" value="F:efflux transmembrane transporter activity"/>
    <property type="evidence" value="ECO:0007669"/>
    <property type="project" value="TreeGrafter"/>
</dbReference>
<dbReference type="PANTHER" id="PTHR30469:SF29">
    <property type="entry name" value="BLR2860 PROTEIN"/>
    <property type="match status" value="1"/>
</dbReference>
<organism evidence="3 5">
    <name type="scientific">Neoehrlichia mikurensis</name>
    <dbReference type="NCBI Taxonomy" id="89586"/>
    <lineage>
        <taxon>Bacteria</taxon>
        <taxon>Pseudomonadati</taxon>
        <taxon>Pseudomonadota</taxon>
        <taxon>Alphaproteobacteria</taxon>
        <taxon>Rickettsiales</taxon>
        <taxon>Anaplasmataceae</taxon>
        <taxon>Candidatus Neoehrlichia</taxon>
    </lineage>
</organism>
<protein>
    <submittedName>
        <fullName evidence="3">Efflux RND transporter periplasmic adaptor subunit</fullName>
    </submittedName>
</protein>
<reference evidence="3" key="1">
    <citation type="journal article" date="2022" name="Microorganisms">
        <title>Assembly and Comparison of Ca. Neoehrlichia mikurensis Genomes.</title>
        <authorList>
            <person name="Azagi T."/>
            <person name="Dirks R.P."/>
            <person name="Yebra-Pimentel E.S."/>
            <person name="Schaap P.J."/>
            <person name="Koehorst J.J."/>
            <person name="Esser H.J."/>
            <person name="Sprong H."/>
        </authorList>
    </citation>
    <scope>NUCLEOTIDE SEQUENCE</scope>
    <source>
        <strain evidence="4">18-2804</strain>
        <strain evidence="3">18-2837</strain>
    </source>
</reference>
<evidence type="ECO:0000313" key="5">
    <source>
        <dbReference type="Proteomes" id="UP001059822"/>
    </source>
</evidence>
<dbReference type="Proteomes" id="UP001059822">
    <property type="component" value="Chromosome"/>
</dbReference>
<comment type="similarity">
    <text evidence="1">Belongs to the membrane fusion protein (MFP) (TC 8.A.1) family.</text>
</comment>
<dbReference type="InterPro" id="IPR006143">
    <property type="entry name" value="RND_pump_MFP"/>
</dbReference>
<gene>
    <name evidence="4" type="ORF">LUA81_00015</name>
    <name evidence="3" type="ORF">LUA82_00015</name>
</gene>
<dbReference type="Proteomes" id="UP001059985">
    <property type="component" value="Chromosome"/>
</dbReference>
<dbReference type="EMBL" id="CP089286">
    <property type="protein sequence ID" value="UTO55481.1"/>
    <property type="molecule type" value="Genomic_DNA"/>
</dbReference>
<evidence type="ECO:0000313" key="3">
    <source>
        <dbReference type="EMBL" id="UTO55481.1"/>
    </source>
</evidence>
<evidence type="ECO:0000259" key="2">
    <source>
        <dbReference type="Pfam" id="PF25917"/>
    </source>
</evidence>
<dbReference type="RefSeq" id="WP_218213897.1">
    <property type="nucleotide sequence ID" value="NZ_CP060793.1"/>
</dbReference>
<evidence type="ECO:0000313" key="4">
    <source>
        <dbReference type="EMBL" id="UTO56401.1"/>
    </source>
</evidence>
<dbReference type="Pfam" id="PF25917">
    <property type="entry name" value="BSH_RND"/>
    <property type="match status" value="1"/>
</dbReference>
<feature type="domain" description="Multidrug resistance protein MdtA-like barrel-sandwich hybrid" evidence="2">
    <location>
        <begin position="60"/>
        <end position="185"/>
    </location>
</feature>
<evidence type="ECO:0000313" key="6">
    <source>
        <dbReference type="Proteomes" id="UP001059985"/>
    </source>
</evidence>
<dbReference type="GO" id="GO:1990281">
    <property type="term" value="C:efflux pump complex"/>
    <property type="evidence" value="ECO:0007669"/>
    <property type="project" value="TreeGrafter"/>
</dbReference>
<proteinExistence type="inferred from homology"/>
<accession>A0A9Q9BUU5</accession>
<sequence length="339" mass="37872">MLLLLVSSFCWICSGLLFHKKPEIMDIDNSTPSVRVQKNYSQNKIVYRSVVGEVDALQFAEIVSEVSGKVTDLFINNGDVVNKDTVILKIEENDKAEQLKQAQAILKQRQLEYEAIKSLYKKGYKSEMQSSASFSALQSAYADVKKAYINFDNTRIKAPFAGYVDKINIKVGNFVKLGQVIAKVVNFHQFKIIINVSIRDVERLQLNSQSNVILSNGKVLKGIVSFISRIANPQTKTYTIEVTVKNDKNYFVTQGMISNVELPVGQFKAHKVSSSLLSLNDIGEIGLKVVNDDGRVEFIAVEIIDDDSNGNVWVTNLPEVINLITLGHEYLKVGTKCIL</sequence>
<keyword evidence="6" id="KW-1185">Reference proteome</keyword>
<dbReference type="NCBIfam" id="TIGR01730">
    <property type="entry name" value="RND_mfp"/>
    <property type="match status" value="1"/>
</dbReference>
<dbReference type="PANTHER" id="PTHR30469">
    <property type="entry name" value="MULTIDRUG RESISTANCE PROTEIN MDTA"/>
    <property type="match status" value="1"/>
</dbReference>
<dbReference type="AlphaFoldDB" id="A0A9Q9BUU5"/>
<dbReference type="InterPro" id="IPR058625">
    <property type="entry name" value="MdtA-like_BSH"/>
</dbReference>
<evidence type="ECO:0000256" key="1">
    <source>
        <dbReference type="ARBA" id="ARBA00009477"/>
    </source>
</evidence>
<name>A0A9Q9BUU5_9RICK</name>